<feature type="compositionally biased region" description="Basic and acidic residues" evidence="3">
    <location>
        <begin position="791"/>
        <end position="843"/>
    </location>
</feature>
<dbReference type="PANTHER" id="PTHR46135">
    <property type="entry name" value="NME/NM23 FAMILY MEMBER 8"/>
    <property type="match status" value="1"/>
</dbReference>
<dbReference type="InterPro" id="IPR001564">
    <property type="entry name" value="Nucleoside_diP_kinase"/>
</dbReference>
<reference evidence="6" key="1">
    <citation type="submission" date="2025-08" db="UniProtKB">
        <authorList>
            <consortium name="RefSeq"/>
        </authorList>
    </citation>
    <scope>IDENTIFICATION</scope>
</reference>
<dbReference type="Proteomes" id="UP000515154">
    <property type="component" value="Linkage group LG2"/>
</dbReference>
<comment type="similarity">
    <text evidence="1 2">Belongs to the NDK family.</text>
</comment>
<evidence type="ECO:0000256" key="3">
    <source>
        <dbReference type="SAM" id="MobiDB-lite"/>
    </source>
</evidence>
<evidence type="ECO:0000313" key="6">
    <source>
        <dbReference type="RefSeq" id="XP_036356363.1"/>
    </source>
</evidence>
<feature type="domain" description="Nucleoside diphosphate kinase-like" evidence="4">
    <location>
        <begin position="174"/>
        <end position="318"/>
    </location>
</feature>
<feature type="compositionally biased region" description="Basic and acidic residues" evidence="3">
    <location>
        <begin position="905"/>
        <end position="918"/>
    </location>
</feature>
<evidence type="ECO:0000259" key="4">
    <source>
        <dbReference type="SMART" id="SM00562"/>
    </source>
</evidence>
<evidence type="ECO:0000256" key="1">
    <source>
        <dbReference type="PROSITE-ProRule" id="PRU00706"/>
    </source>
</evidence>
<evidence type="ECO:0000313" key="5">
    <source>
        <dbReference type="Proteomes" id="UP000515154"/>
    </source>
</evidence>
<dbReference type="InterPro" id="IPR051766">
    <property type="entry name" value="TXND_domain-containing"/>
</dbReference>
<keyword evidence="5" id="KW-1185">Reference proteome</keyword>
<feature type="compositionally biased region" description="Low complexity" evidence="3">
    <location>
        <begin position="891"/>
        <end position="903"/>
    </location>
</feature>
<dbReference type="GO" id="GO:0006241">
    <property type="term" value="P:CTP biosynthetic process"/>
    <property type="evidence" value="ECO:0007669"/>
    <property type="project" value="InterPro"/>
</dbReference>
<feature type="compositionally biased region" description="Low complexity" evidence="3">
    <location>
        <begin position="857"/>
        <end position="866"/>
    </location>
</feature>
<dbReference type="Gene3D" id="3.40.30.10">
    <property type="entry name" value="Glutaredoxin"/>
    <property type="match status" value="1"/>
</dbReference>
<dbReference type="InterPro" id="IPR034907">
    <property type="entry name" value="NDK-like_dom"/>
</dbReference>
<dbReference type="PANTHER" id="PTHR46135:SF3">
    <property type="entry name" value="NME_NM23 FAMILY MEMBER 8"/>
    <property type="match status" value="1"/>
</dbReference>
<dbReference type="SUPFAM" id="SSF52833">
    <property type="entry name" value="Thioredoxin-like"/>
    <property type="match status" value="1"/>
</dbReference>
<feature type="compositionally biased region" description="Low complexity" evidence="3">
    <location>
        <begin position="949"/>
        <end position="968"/>
    </location>
</feature>
<feature type="compositionally biased region" description="Basic and acidic residues" evidence="3">
    <location>
        <begin position="868"/>
        <end position="890"/>
    </location>
</feature>
<dbReference type="AlphaFoldDB" id="A0A7E6ELW9"/>
<sequence length="988" mass="109010">MESPTLSEENVRSPTKSSMARRKAEIILQRELETQEDWEDFLSKEGLLVIDVYQEWAGPCSSLVSNFKKLRNELSDDLLRYAVAKADRIESLVLYRGKCKPCFLFFAGGVLVNVIRGAQYPLIKHTIITELAQEHKVLNGEARRVKIIDKELPFIKESSESEEEAETEGEALLEEVTVAIIKPDAVQDGRVETILEMMEAEGIEIVANEKKLLTDKIARAFYHHLSEEPFYEDYIQFMTSGPCHILVLKKKNKEKGIVCEWKQKLGPLTVEDAKESAPDSWRAKFGSSGYMNALHGSDSQPSAMRELGFFFPRLSRTLPHRRSKTIERTLAIIRPDAYTLYKDEIIAKIHEAGFNIALQKEFTLCRSDIEEFYSHVVEEDYFEDLVEEMTSGPLLALGLARENAVVKWKEILGPPDKSDAFETAPHCLRAQFMVPETDVNLLHGSDSVAEAEKELSFFFPHEETVAVIKPEAFDTKEDIMAKIEEAGFKISARKEMVLTEDIINKMYKKDQSYYEDLKRYLMTGPSMFMVLTREDAVFGFRQLLGPVDPIEAKKIDPYLLRAQFGTDIMQNALHGTSSLMKAQQLKNMVFGTDTSRDQSLDASREMSPNILTSSESPLSIEYIMAREAAEDDTKPLQSVVNIISESSIEDVLEVESSVEIVGAKSSSVKEQHAISTPPQERLQSEGIEEKDVTAEEITQEAQDEVSKPPEAAEETEKPPEAAEETEKPPEAAEETEKPPEAAEAEKPPEAAEEAEKPPEAAEEAEKPPEAAEAEKPPEAAEETGKPPEAAEAEKPPEAAEEAEKPPEAAEEAEKPPEAAEEAEKPPEAAEAEKPPEAAEETVKPPEAAEETEKPPEAAEAVKPPEAAEAEKPPEAAEAEKPPEAAEETGKPPEAAEAVKPPEAAEAEKPPEAAEEAVKPPEAAEETGKPPEAAEETEKPPEAAEETGKPPEAAEAVKPPEAAEAVKPPEAAEETVKPPEAAESPATVE</sequence>
<dbReference type="InterPro" id="IPR023005">
    <property type="entry name" value="Nucleoside_diP_kinase_AS"/>
</dbReference>
<feature type="compositionally biased region" description="Basic and acidic residues" evidence="3">
    <location>
        <begin position="714"/>
        <end position="785"/>
    </location>
</feature>
<feature type="domain" description="Nucleoside diphosphate kinase-like" evidence="4">
    <location>
        <begin position="467"/>
        <end position="597"/>
    </location>
</feature>
<dbReference type="GO" id="GO:0006228">
    <property type="term" value="P:UTP biosynthetic process"/>
    <property type="evidence" value="ECO:0007669"/>
    <property type="project" value="InterPro"/>
</dbReference>
<dbReference type="Pfam" id="PF00085">
    <property type="entry name" value="Thioredoxin"/>
    <property type="match status" value="1"/>
</dbReference>
<name>A0A7E6ELW9_9MOLL</name>
<comment type="caution">
    <text evidence="1">Lacks conserved residue(s) required for the propagation of feature annotation.</text>
</comment>
<dbReference type="PROSITE" id="PS51374">
    <property type="entry name" value="NDPK_LIKE"/>
    <property type="match status" value="3"/>
</dbReference>
<dbReference type="GO" id="GO:0006183">
    <property type="term" value="P:GTP biosynthetic process"/>
    <property type="evidence" value="ECO:0007669"/>
    <property type="project" value="InterPro"/>
</dbReference>
<proteinExistence type="inferred from homology"/>
<dbReference type="PRINTS" id="PR01243">
    <property type="entry name" value="NUCDPKINASE"/>
</dbReference>
<dbReference type="Gene3D" id="3.30.70.141">
    <property type="entry name" value="Nucleoside diphosphate kinase-like domain"/>
    <property type="match status" value="3"/>
</dbReference>
<feature type="compositionally biased region" description="Basic and acidic residues" evidence="3">
    <location>
        <begin position="935"/>
        <end position="948"/>
    </location>
</feature>
<protein>
    <submittedName>
        <fullName evidence="6">Thioredoxin domain-containing protein 3 homolog isoform X1</fullName>
    </submittedName>
</protein>
<feature type="domain" description="Nucleoside diphosphate kinase-like" evidence="4">
    <location>
        <begin position="326"/>
        <end position="466"/>
    </location>
</feature>
<dbReference type="SMART" id="SM00562">
    <property type="entry name" value="NDK"/>
    <property type="match status" value="3"/>
</dbReference>
<dbReference type="InterPro" id="IPR036850">
    <property type="entry name" value="NDK-like_dom_sf"/>
</dbReference>
<dbReference type="CDD" id="cd02948">
    <property type="entry name" value="TRX_NDPK"/>
    <property type="match status" value="1"/>
</dbReference>
<dbReference type="CDD" id="cd04416">
    <property type="entry name" value="NDPk_TX"/>
    <property type="match status" value="1"/>
</dbReference>
<feature type="region of interest" description="Disordered" evidence="3">
    <location>
        <begin position="663"/>
        <end position="988"/>
    </location>
</feature>
<dbReference type="PROSITE" id="PS00469">
    <property type="entry name" value="NDPK"/>
    <property type="match status" value="1"/>
</dbReference>
<evidence type="ECO:0000256" key="2">
    <source>
        <dbReference type="RuleBase" id="RU004011"/>
    </source>
</evidence>
<dbReference type="Pfam" id="PF00334">
    <property type="entry name" value="NDK"/>
    <property type="match status" value="2"/>
</dbReference>
<dbReference type="SUPFAM" id="SSF54919">
    <property type="entry name" value="Nucleoside diphosphate kinase, NDK"/>
    <property type="match status" value="3"/>
</dbReference>
<dbReference type="GO" id="GO:0004550">
    <property type="term" value="F:nucleoside diphosphate kinase activity"/>
    <property type="evidence" value="ECO:0007669"/>
    <property type="project" value="InterPro"/>
</dbReference>
<accession>A0A7E6ELW9</accession>
<dbReference type="InterPro" id="IPR013766">
    <property type="entry name" value="Thioredoxin_domain"/>
</dbReference>
<gene>
    <name evidence="6" type="primary">LOC115232268</name>
</gene>
<organism evidence="5 6">
    <name type="scientific">Octopus sinensis</name>
    <name type="common">East Asian common octopus</name>
    <dbReference type="NCBI Taxonomy" id="2607531"/>
    <lineage>
        <taxon>Eukaryota</taxon>
        <taxon>Metazoa</taxon>
        <taxon>Spiralia</taxon>
        <taxon>Lophotrochozoa</taxon>
        <taxon>Mollusca</taxon>
        <taxon>Cephalopoda</taxon>
        <taxon>Coleoidea</taxon>
        <taxon>Octopodiformes</taxon>
        <taxon>Octopoda</taxon>
        <taxon>Incirrata</taxon>
        <taxon>Octopodidae</taxon>
        <taxon>Octopus</taxon>
    </lineage>
</organism>
<dbReference type="InterPro" id="IPR036249">
    <property type="entry name" value="Thioredoxin-like_sf"/>
</dbReference>
<dbReference type="RefSeq" id="XP_036356363.1">
    <property type="nucleotide sequence ID" value="XM_036500470.1"/>
</dbReference>